<evidence type="ECO:0000256" key="11">
    <source>
        <dbReference type="ARBA" id="ARBA00048432"/>
    </source>
</evidence>
<evidence type="ECO:0000256" key="10">
    <source>
        <dbReference type="ARBA" id="ARBA00023306"/>
    </source>
</evidence>
<keyword evidence="18" id="KW-1185">Reference proteome</keyword>
<dbReference type="SMART" id="SM00350">
    <property type="entry name" value="MCM"/>
    <property type="match status" value="1"/>
</dbReference>
<dbReference type="PRINTS" id="PR01662">
    <property type="entry name" value="MCMPROTEIN6"/>
</dbReference>
<keyword evidence="4 12" id="KW-0547">Nucleotide-binding</keyword>
<dbReference type="InterPro" id="IPR008049">
    <property type="entry name" value="MCM6"/>
</dbReference>
<dbReference type="InterPro" id="IPR033762">
    <property type="entry name" value="MCM_OB"/>
</dbReference>
<keyword evidence="7 12" id="KW-0067">ATP-binding</keyword>
<comment type="function">
    <text evidence="13">Acts as component of the MCM2-7 complex (MCM complex) which is the replicative helicase essential for 'once per cell cycle' DNA replication initiation and elongation in eukaryotic cells. The active ATPase sites in the MCM2-7 ring are formed through the interaction surfaces of two neighboring subunits such that a critical structure of a conserved arginine finger motif is provided in trans relative to the ATP-binding site of the Walker A box of the adjacent subunit. The six ATPase active sites, however, are likely to contribute differentially to the complex helicase activity.</text>
</comment>
<dbReference type="SUPFAM" id="SSF50249">
    <property type="entry name" value="Nucleic acid-binding proteins"/>
    <property type="match status" value="1"/>
</dbReference>
<dbReference type="GO" id="GO:0005524">
    <property type="term" value="F:ATP binding"/>
    <property type="evidence" value="ECO:0007669"/>
    <property type="project" value="UniProtKB-UniRule"/>
</dbReference>
<dbReference type="GO" id="GO:0016887">
    <property type="term" value="F:ATP hydrolysis activity"/>
    <property type="evidence" value="ECO:0007669"/>
    <property type="project" value="RHEA"/>
</dbReference>
<evidence type="ECO:0000256" key="5">
    <source>
        <dbReference type="ARBA" id="ARBA00022801"/>
    </source>
</evidence>
<dbReference type="FunFam" id="2.20.28.10:FF:000003">
    <property type="entry name" value="DNA helicase"/>
    <property type="match status" value="1"/>
</dbReference>
<evidence type="ECO:0000313" key="17">
    <source>
        <dbReference type="EMBL" id="KRX50760.1"/>
    </source>
</evidence>
<protein>
    <recommendedName>
        <fullName evidence="13">DNA replication licensing factor MCM6</fullName>
        <ecNumber evidence="13">3.6.4.12</ecNumber>
    </recommendedName>
</protein>
<dbReference type="EMBL" id="JYDJ01000003">
    <property type="protein sequence ID" value="KRX50760.1"/>
    <property type="molecule type" value="Genomic_DNA"/>
</dbReference>
<comment type="similarity">
    <text evidence="2 12">Belongs to the MCM family.</text>
</comment>
<dbReference type="PROSITE" id="PS00847">
    <property type="entry name" value="MCM_1"/>
    <property type="match status" value="1"/>
</dbReference>
<dbReference type="Proteomes" id="UP000055048">
    <property type="component" value="Unassembled WGS sequence"/>
</dbReference>
<keyword evidence="3 13" id="KW-0235">DNA replication</keyword>
<dbReference type="Pfam" id="PF00493">
    <property type="entry name" value="MCM"/>
    <property type="match status" value="1"/>
</dbReference>
<keyword evidence="9" id="KW-0539">Nucleus</keyword>
<feature type="region of interest" description="Disordered" evidence="14">
    <location>
        <begin position="710"/>
        <end position="747"/>
    </location>
</feature>
<evidence type="ECO:0000256" key="2">
    <source>
        <dbReference type="ARBA" id="ARBA00008010"/>
    </source>
</evidence>
<gene>
    <name evidence="17" type="primary">zmcm6-b</name>
    <name evidence="17" type="ORF">T05_12212</name>
</gene>
<dbReference type="GO" id="GO:0003697">
    <property type="term" value="F:single-stranded DNA binding"/>
    <property type="evidence" value="ECO:0007669"/>
    <property type="project" value="TreeGrafter"/>
</dbReference>
<evidence type="ECO:0000256" key="12">
    <source>
        <dbReference type="RuleBase" id="RU004070"/>
    </source>
</evidence>
<dbReference type="InterPro" id="IPR031327">
    <property type="entry name" value="MCM"/>
</dbReference>
<evidence type="ECO:0000256" key="3">
    <source>
        <dbReference type="ARBA" id="ARBA00022705"/>
    </source>
</evidence>
<evidence type="ECO:0000256" key="15">
    <source>
        <dbReference type="SAM" id="Phobius"/>
    </source>
</evidence>
<keyword evidence="15" id="KW-0472">Membrane</keyword>
<dbReference type="EC" id="3.6.4.12" evidence="13"/>
<keyword evidence="8 12" id="KW-0238">DNA-binding</keyword>
<dbReference type="PANTHER" id="PTHR11630:SF43">
    <property type="entry name" value="DNA REPLICATION LICENSING FACTOR MCM6"/>
    <property type="match status" value="1"/>
</dbReference>
<feature type="compositionally biased region" description="Acidic residues" evidence="14">
    <location>
        <begin position="710"/>
        <end position="722"/>
    </location>
</feature>
<evidence type="ECO:0000256" key="14">
    <source>
        <dbReference type="SAM" id="MobiDB-lite"/>
    </source>
</evidence>
<dbReference type="Pfam" id="PF18263">
    <property type="entry name" value="WHD_MCM6"/>
    <property type="match status" value="1"/>
</dbReference>
<accession>A0A0V0UI45</accession>
<comment type="caution">
    <text evidence="17">The sequence shown here is derived from an EMBL/GenBank/DDBJ whole genome shotgun (WGS) entry which is preliminary data.</text>
</comment>
<evidence type="ECO:0000256" key="6">
    <source>
        <dbReference type="ARBA" id="ARBA00022806"/>
    </source>
</evidence>
<evidence type="ECO:0000256" key="13">
    <source>
        <dbReference type="RuleBase" id="RU368064"/>
    </source>
</evidence>
<comment type="catalytic activity">
    <reaction evidence="11">
        <text>ATP + H2O = ADP + phosphate + H(+)</text>
        <dbReference type="Rhea" id="RHEA:13065"/>
        <dbReference type="ChEBI" id="CHEBI:15377"/>
        <dbReference type="ChEBI" id="CHEBI:15378"/>
        <dbReference type="ChEBI" id="CHEBI:30616"/>
        <dbReference type="ChEBI" id="CHEBI:43474"/>
        <dbReference type="ChEBI" id="CHEBI:456216"/>
        <dbReference type="EC" id="3.6.4.12"/>
    </reaction>
    <physiologicalReaction direction="left-to-right" evidence="11">
        <dbReference type="Rhea" id="RHEA:13066"/>
    </physiologicalReaction>
</comment>
<feature type="transmembrane region" description="Helical" evidence="15">
    <location>
        <begin position="20"/>
        <end position="38"/>
    </location>
</feature>
<dbReference type="InterPro" id="IPR027925">
    <property type="entry name" value="MCM_N"/>
</dbReference>
<dbReference type="CDD" id="cd17757">
    <property type="entry name" value="MCM6"/>
    <property type="match status" value="1"/>
</dbReference>
<dbReference type="InterPro" id="IPR041024">
    <property type="entry name" value="Mcm6_C"/>
</dbReference>
<dbReference type="FunFam" id="3.40.50.300:FF:000115">
    <property type="entry name" value="DNA helicase"/>
    <property type="match status" value="1"/>
</dbReference>
<dbReference type="GO" id="GO:0000727">
    <property type="term" value="P:double-strand break repair via break-induced replication"/>
    <property type="evidence" value="ECO:0007669"/>
    <property type="project" value="TreeGrafter"/>
</dbReference>
<dbReference type="Gene3D" id="1.20.58.870">
    <property type="match status" value="1"/>
</dbReference>
<dbReference type="Gene3D" id="2.20.28.10">
    <property type="match status" value="1"/>
</dbReference>
<dbReference type="SUPFAM" id="SSF52540">
    <property type="entry name" value="P-loop containing nucleoside triphosphate hydrolases"/>
    <property type="match status" value="1"/>
</dbReference>
<evidence type="ECO:0000259" key="16">
    <source>
        <dbReference type="PROSITE" id="PS50051"/>
    </source>
</evidence>
<comment type="subunit">
    <text evidence="13">Component of the MCM2-7 complex.</text>
</comment>
<evidence type="ECO:0000256" key="7">
    <source>
        <dbReference type="ARBA" id="ARBA00022840"/>
    </source>
</evidence>
<keyword evidence="15" id="KW-0812">Transmembrane</keyword>
<keyword evidence="10 13" id="KW-0131">Cell cycle</keyword>
<dbReference type="PROSITE" id="PS50051">
    <property type="entry name" value="MCM_2"/>
    <property type="match status" value="1"/>
</dbReference>
<dbReference type="GO" id="GO:1902969">
    <property type="term" value="P:mitotic DNA replication"/>
    <property type="evidence" value="ECO:0007669"/>
    <property type="project" value="TreeGrafter"/>
</dbReference>
<keyword evidence="15" id="KW-1133">Transmembrane helix</keyword>
<sequence>MKKTKTKVTVFKYEGTCFSVVRIVLFSFFGITMASLIIDDAETFDNNDVKSLCRNFYNFLIDFKQNNVYIYHEHLKNLLDLEKNTLFIDFNHLQSHCSVTANAFVTHRVLQLHDRLSGVISDAIRELYPEEDHSDLKLRRFHVAVDNFEMRKSLRQLTMQHIGVLTRISGQVVRTYPVHPELCTGTFTCEQCETVVENVEQHFKYTLPVRCSNDVCQNRKRFKLDVVRSHFYDYQKVRIQEMQHELPRGSVPRSMDVIVRGECVERCQPGDRFDFVGTMIVVPDVSQLSLPGNKGLVRAARGKAREGYSVEGIRGLKALGVRDLNYRVAFLACNLIPLDFHLGGRRWYEDELTPEFARKHMTDAEFKKICEMRSNKNLYSDLINSLFPSNDEIKRGILLMLFGGVPKRTVEGTTLRGDINICIVGDPSTAKSQFLKQVGEFCPRAVYTTGRSSSAAGLTAAVIRDEESFEFVIEAGALILADNGICCIDEFDRMETKDQVAIHEAMEQQTISITKAGVKATLNARTSILAAANPVGGAYDRTKSLRQNVNLSAPILSRFDLFFVIVDECNELVDYSIGKQILSLHMKKFDEMKRVYSVEDIQRYLMFTRLWNPRLSEAASECLVQNYKRLRIRDSATPTSAWSSLRITVRQLESMIRLSEAVARMYCCDTINKYFDFSSHLMVEVKHVEEAVRLLNKSIVRVEQPDVDLNEADLAADEEPMEIQEKPTPSDEDAEQQIPSDEQSSQKLTMSFEEYRRISSLLVMHLRSEEEKQESSGVEIGMRLTDLIAWYLTETCNDIDSEEELLETKSLVEKIVHRLIHHDNVLLMLTDDSASTEEDENDPIIVVHPNFAFEND</sequence>
<dbReference type="InterPro" id="IPR018525">
    <property type="entry name" value="MCM_CS"/>
</dbReference>
<evidence type="ECO:0000256" key="4">
    <source>
        <dbReference type="ARBA" id="ARBA00022741"/>
    </source>
</evidence>
<dbReference type="GO" id="GO:0005634">
    <property type="term" value="C:nucleus"/>
    <property type="evidence" value="ECO:0007669"/>
    <property type="project" value="UniProtKB-SubCell"/>
</dbReference>
<dbReference type="Gene3D" id="3.40.50.300">
    <property type="entry name" value="P-loop containing nucleotide triphosphate hydrolases"/>
    <property type="match status" value="1"/>
</dbReference>
<dbReference type="AlphaFoldDB" id="A0A0V0UI45"/>
<evidence type="ECO:0000256" key="8">
    <source>
        <dbReference type="ARBA" id="ARBA00023125"/>
    </source>
</evidence>
<keyword evidence="6 13" id="KW-0347">Helicase</keyword>
<feature type="compositionally biased region" description="Polar residues" evidence="14">
    <location>
        <begin position="737"/>
        <end position="747"/>
    </location>
</feature>
<dbReference type="InterPro" id="IPR012340">
    <property type="entry name" value="NA-bd_OB-fold"/>
</dbReference>
<dbReference type="InterPro" id="IPR001208">
    <property type="entry name" value="MCM_dom"/>
</dbReference>
<organism evidence="17 18">
    <name type="scientific">Trichinella murrelli</name>
    <dbReference type="NCBI Taxonomy" id="144512"/>
    <lineage>
        <taxon>Eukaryota</taxon>
        <taxon>Metazoa</taxon>
        <taxon>Ecdysozoa</taxon>
        <taxon>Nematoda</taxon>
        <taxon>Enoplea</taxon>
        <taxon>Dorylaimia</taxon>
        <taxon>Trichinellida</taxon>
        <taxon>Trichinellidae</taxon>
        <taxon>Trichinella</taxon>
    </lineage>
</organism>
<dbReference type="InterPro" id="IPR027417">
    <property type="entry name" value="P-loop_NTPase"/>
</dbReference>
<name>A0A0V0UI45_9BILA</name>
<evidence type="ECO:0000256" key="9">
    <source>
        <dbReference type="ARBA" id="ARBA00023242"/>
    </source>
</evidence>
<dbReference type="Pfam" id="PF17207">
    <property type="entry name" value="MCM_OB"/>
    <property type="match status" value="1"/>
</dbReference>
<feature type="domain" description="MCM C-terminal AAA(+) ATPase" evidence="16">
    <location>
        <begin position="378"/>
        <end position="581"/>
    </location>
</feature>
<proteinExistence type="inferred from homology"/>
<evidence type="ECO:0000256" key="1">
    <source>
        <dbReference type="ARBA" id="ARBA00004123"/>
    </source>
</evidence>
<dbReference type="GO" id="GO:0006270">
    <property type="term" value="P:DNA replication initiation"/>
    <property type="evidence" value="ECO:0007669"/>
    <property type="project" value="UniProtKB-UniRule"/>
</dbReference>
<dbReference type="STRING" id="144512.A0A0V0UI45"/>
<comment type="subcellular location">
    <subcellularLocation>
        <location evidence="1 13">Nucleus</location>
    </subcellularLocation>
</comment>
<dbReference type="GO" id="GO:1990518">
    <property type="term" value="F:single-stranded 3'-5' DNA helicase activity"/>
    <property type="evidence" value="ECO:0007669"/>
    <property type="project" value="TreeGrafter"/>
</dbReference>
<dbReference type="PRINTS" id="PR01657">
    <property type="entry name" value="MCMFAMILY"/>
</dbReference>
<keyword evidence="5 13" id="KW-0378">Hydrolase</keyword>
<dbReference type="PANTHER" id="PTHR11630">
    <property type="entry name" value="DNA REPLICATION LICENSING FACTOR MCM FAMILY MEMBER"/>
    <property type="match status" value="1"/>
</dbReference>
<dbReference type="Gene3D" id="2.40.50.140">
    <property type="entry name" value="Nucleic acid-binding proteins"/>
    <property type="match status" value="1"/>
</dbReference>
<dbReference type="Pfam" id="PF14551">
    <property type="entry name" value="MCM_N"/>
    <property type="match status" value="1"/>
</dbReference>
<reference evidence="17 18" key="1">
    <citation type="submission" date="2015-01" db="EMBL/GenBank/DDBJ databases">
        <title>Evolution of Trichinella species and genotypes.</title>
        <authorList>
            <person name="Korhonen P.K."/>
            <person name="Edoardo P."/>
            <person name="Giuseppe L.R."/>
            <person name="Gasser R.B."/>
        </authorList>
    </citation>
    <scope>NUCLEOTIDE SEQUENCE [LARGE SCALE GENOMIC DNA]</scope>
    <source>
        <strain evidence="17">ISS417</strain>
    </source>
</reference>
<dbReference type="InterPro" id="IPR041562">
    <property type="entry name" value="MCM_lid"/>
</dbReference>
<dbReference type="Gene3D" id="3.30.1640.10">
    <property type="entry name" value="mini-chromosome maintenance (MCM) complex, chain A, domain 1"/>
    <property type="match status" value="1"/>
</dbReference>
<evidence type="ECO:0000313" key="18">
    <source>
        <dbReference type="Proteomes" id="UP000055048"/>
    </source>
</evidence>
<dbReference type="GO" id="GO:0042555">
    <property type="term" value="C:MCM complex"/>
    <property type="evidence" value="ECO:0007669"/>
    <property type="project" value="UniProtKB-UniRule"/>
</dbReference>
<dbReference type="Pfam" id="PF17855">
    <property type="entry name" value="MCM_lid"/>
    <property type="match status" value="1"/>
</dbReference>
<dbReference type="OrthoDB" id="1744952at2759"/>